<comment type="caution">
    <text evidence="3">The sequence shown here is derived from an EMBL/GenBank/DDBJ whole genome shotgun (WGS) entry which is preliminary data.</text>
</comment>
<protein>
    <recommendedName>
        <fullName evidence="2">Virulence-associated protein E-like domain-containing protein</fullName>
    </recommendedName>
</protein>
<dbReference type="EMBL" id="JABBJH010000035">
    <property type="protein sequence ID" value="NMK40067.1"/>
    <property type="molecule type" value="Genomic_DNA"/>
</dbReference>
<reference evidence="3 4" key="1">
    <citation type="submission" date="2020-04" db="EMBL/GenBank/DDBJ databases">
        <authorList>
            <person name="Hitch T.C.A."/>
            <person name="Wylensek D."/>
            <person name="Clavel T."/>
        </authorList>
    </citation>
    <scope>NUCLEOTIDE SEQUENCE [LARGE SCALE GENOMIC DNA]</scope>
    <source>
        <strain evidence="3 4">WCA-386-APC-2A</strain>
    </source>
</reference>
<evidence type="ECO:0000256" key="1">
    <source>
        <dbReference type="SAM" id="MobiDB-lite"/>
    </source>
</evidence>
<organism evidence="3 4">
    <name type="scientific">Megasphaera elsdenii</name>
    <dbReference type="NCBI Taxonomy" id="907"/>
    <lineage>
        <taxon>Bacteria</taxon>
        <taxon>Bacillati</taxon>
        <taxon>Bacillota</taxon>
        <taxon>Negativicutes</taxon>
        <taxon>Veillonellales</taxon>
        <taxon>Veillonellaceae</taxon>
        <taxon>Megasphaera</taxon>
    </lineage>
</organism>
<evidence type="ECO:0000259" key="2">
    <source>
        <dbReference type="Pfam" id="PF05272"/>
    </source>
</evidence>
<feature type="compositionally biased region" description="Basic and acidic residues" evidence="1">
    <location>
        <begin position="421"/>
        <end position="430"/>
    </location>
</feature>
<dbReference type="SUPFAM" id="SSF52540">
    <property type="entry name" value="P-loop containing nucleoside triphosphate hydrolases"/>
    <property type="match status" value="1"/>
</dbReference>
<evidence type="ECO:0000313" key="3">
    <source>
        <dbReference type="EMBL" id="NMK40067.1"/>
    </source>
</evidence>
<accession>A0A848EXA0</accession>
<dbReference type="InterPro" id="IPR027417">
    <property type="entry name" value="P-loop_NTPase"/>
</dbReference>
<name>A0A848EXA0_MEGEL</name>
<dbReference type="AlphaFoldDB" id="A0A848EXA0"/>
<dbReference type="Pfam" id="PF05272">
    <property type="entry name" value="VapE-like_dom"/>
    <property type="match status" value="1"/>
</dbReference>
<dbReference type="PANTHER" id="PTHR34985">
    <property type="entry name" value="SLR0554 PROTEIN"/>
    <property type="match status" value="1"/>
</dbReference>
<feature type="region of interest" description="Disordered" evidence="1">
    <location>
        <begin position="392"/>
        <end position="430"/>
    </location>
</feature>
<proteinExistence type="predicted"/>
<feature type="domain" description="Virulence-associated protein E-like" evidence="2">
    <location>
        <begin position="116"/>
        <end position="337"/>
    </location>
</feature>
<gene>
    <name evidence="3" type="ORF">HG933_11970</name>
</gene>
<evidence type="ECO:0000313" key="4">
    <source>
        <dbReference type="Proteomes" id="UP000536773"/>
    </source>
</evidence>
<dbReference type="PANTHER" id="PTHR34985:SF1">
    <property type="entry name" value="SLR0554 PROTEIN"/>
    <property type="match status" value="1"/>
</dbReference>
<dbReference type="InterPro" id="IPR007936">
    <property type="entry name" value="VapE-like_dom"/>
</dbReference>
<dbReference type="Proteomes" id="UP000536773">
    <property type="component" value="Unassembled WGS sequence"/>
</dbReference>
<dbReference type="RefSeq" id="WP_169014074.1">
    <property type="nucleotide sequence ID" value="NZ_CALZUV010000035.1"/>
</dbReference>
<sequence>MSSADNNATQWNWPVVDLDIRHGQRRSIPIPSALENVEYALKQLGIKVQYNKMTKEIELTGGNLLANAPLDVGITQLRSQLTAHHLRISKTETWDAVSAIAAKHPYSPVCEYLRGCRKRWDGKAHIDDLFSLLKLDPKVQQDVDFCKTLLEKWLISAVKLAFNTGDTAAQGVLILVGPQGIGKTRFLYRLLPHSDWGADGITLDPGSRDDTMRVMRFWIVELGEVGNTLRKERMDALKQYITQKQDVFRRPYARSAEMIPRRTVFIGTVNELPGEGFLRDLTGNRRYWPIAITQVLNLPLDRDQLWGYIMNRAFDCQAPHYLSAAELAQLESLNAQHLLLTTEERLLLDRLNWNAPLDQWHRLTATDICSDLCIPLQNNRKVGRALQNIARRDSRLKTPSNHHQREYLVPPMKAPAWASPDRTEESGTAP</sequence>